<feature type="compositionally biased region" description="Basic residues" evidence="1">
    <location>
        <begin position="82"/>
        <end position="92"/>
    </location>
</feature>
<evidence type="ECO:0000256" key="1">
    <source>
        <dbReference type="SAM" id="MobiDB-lite"/>
    </source>
</evidence>
<reference evidence="4" key="4">
    <citation type="journal article" date="2008" name="Nucleic Acids Res.">
        <title>The rice annotation project database (RAP-DB): 2008 update.</title>
        <authorList>
            <consortium name="The rice annotation project (RAP)"/>
        </authorList>
    </citation>
    <scope>GENOME REANNOTATION</scope>
    <source>
        <strain evidence="4">cv. Nipponbare</strain>
    </source>
</reference>
<gene>
    <name evidence="2" type="ORF">OSJNBa0024K20.30</name>
    <name evidence="3" type="ORF">OSJNBb0066M12.8</name>
</gene>
<dbReference type="AlphaFoldDB" id="Q69KH9"/>
<feature type="region of interest" description="Disordered" evidence="1">
    <location>
        <begin position="1"/>
        <end position="107"/>
    </location>
</feature>
<accession>Q69KH9</accession>
<reference evidence="2" key="1">
    <citation type="submission" date="2002-10" db="EMBL/GenBank/DDBJ databases">
        <title>Oryza sativa nipponbare(GA3) genomic DNA, chromosome 9, BAC clone:OSJNBa0024K20.</title>
        <authorList>
            <person name="Sasaki T."/>
            <person name="Matsumoto T."/>
            <person name="Katayose Y."/>
        </authorList>
    </citation>
    <scope>NUCLEOTIDE SEQUENCE</scope>
</reference>
<evidence type="ECO:0000313" key="2">
    <source>
        <dbReference type="EMBL" id="BAD36456.1"/>
    </source>
</evidence>
<dbReference type="Proteomes" id="UP000000763">
    <property type="component" value="Chromosome 9"/>
</dbReference>
<organism evidence="3 4">
    <name type="scientific">Oryza sativa subsp. japonica</name>
    <name type="common">Rice</name>
    <dbReference type="NCBI Taxonomy" id="39947"/>
    <lineage>
        <taxon>Eukaryota</taxon>
        <taxon>Viridiplantae</taxon>
        <taxon>Streptophyta</taxon>
        <taxon>Embryophyta</taxon>
        <taxon>Tracheophyta</taxon>
        <taxon>Spermatophyta</taxon>
        <taxon>Magnoliopsida</taxon>
        <taxon>Liliopsida</taxon>
        <taxon>Poales</taxon>
        <taxon>Poaceae</taxon>
        <taxon>BOP clade</taxon>
        <taxon>Oryzoideae</taxon>
        <taxon>Oryzeae</taxon>
        <taxon>Oryzinae</taxon>
        <taxon>Oryza</taxon>
        <taxon>Oryza sativa</taxon>
    </lineage>
</organism>
<evidence type="ECO:0000313" key="4">
    <source>
        <dbReference type="Proteomes" id="UP000000763"/>
    </source>
</evidence>
<sequence>MAKGVAGGDVDEEEGEAGAGDGVPAKFGRGGGDAGDESGVAEPREVVATSTGAQAGRQRRLEAAGAEEREGRRRERSSGGLRGKRRASRGRRGHCDAGGGDGATGWRSDGIFSSPDLSLVEPLADFVWVAALEDGASVPELRIVHIFGVNLIEVTHFTLCVEISSSLLGYHACHHENIMLVIYF</sequence>
<dbReference type="EMBL" id="AP005837">
    <property type="protein sequence ID" value="BAD36456.1"/>
    <property type="molecule type" value="Genomic_DNA"/>
</dbReference>
<feature type="compositionally biased region" description="Basic and acidic residues" evidence="1">
    <location>
        <begin position="59"/>
        <end position="77"/>
    </location>
</feature>
<evidence type="ECO:0000313" key="3">
    <source>
        <dbReference type="EMBL" id="BAD36561.1"/>
    </source>
</evidence>
<reference evidence="3" key="2">
    <citation type="submission" date="2002-11" db="EMBL/GenBank/DDBJ databases">
        <title>Oryza sativa nipponbare(GA3) genomic DNA, chromosome 9, BAC clone:OSJNBb0066M12.</title>
        <authorList>
            <person name="Sasaki T."/>
            <person name="Matsumoto T."/>
            <person name="Katayose Y."/>
        </authorList>
    </citation>
    <scope>NUCLEOTIDE SEQUENCE</scope>
</reference>
<protein>
    <submittedName>
        <fullName evidence="3">BKRF1 encodes EBNA-1 protein-like</fullName>
    </submittedName>
</protein>
<dbReference type="EMBL" id="AP005916">
    <property type="protein sequence ID" value="BAD36561.1"/>
    <property type="molecule type" value="Genomic_DNA"/>
</dbReference>
<reference evidence="4" key="3">
    <citation type="journal article" date="2005" name="Nature">
        <title>The map-based sequence of the rice genome.</title>
        <authorList>
            <consortium name="International rice genome sequencing project (IRGSP)"/>
            <person name="Matsumoto T."/>
            <person name="Wu J."/>
            <person name="Kanamori H."/>
            <person name="Katayose Y."/>
            <person name="Fujisawa M."/>
            <person name="Namiki N."/>
            <person name="Mizuno H."/>
            <person name="Yamamoto K."/>
            <person name="Antonio B.A."/>
            <person name="Baba T."/>
            <person name="Sakata K."/>
            <person name="Nagamura Y."/>
            <person name="Aoki H."/>
            <person name="Arikawa K."/>
            <person name="Arita K."/>
            <person name="Bito T."/>
            <person name="Chiden Y."/>
            <person name="Fujitsuka N."/>
            <person name="Fukunaka R."/>
            <person name="Hamada M."/>
            <person name="Harada C."/>
            <person name="Hayashi A."/>
            <person name="Hijishita S."/>
            <person name="Honda M."/>
            <person name="Hosokawa S."/>
            <person name="Ichikawa Y."/>
            <person name="Idonuma A."/>
            <person name="Iijima M."/>
            <person name="Ikeda M."/>
            <person name="Ikeno M."/>
            <person name="Ito K."/>
            <person name="Ito S."/>
            <person name="Ito T."/>
            <person name="Ito Y."/>
            <person name="Ito Y."/>
            <person name="Iwabuchi A."/>
            <person name="Kamiya K."/>
            <person name="Karasawa W."/>
            <person name="Kurita K."/>
            <person name="Katagiri S."/>
            <person name="Kikuta A."/>
            <person name="Kobayashi H."/>
            <person name="Kobayashi N."/>
            <person name="Machita K."/>
            <person name="Maehara T."/>
            <person name="Masukawa M."/>
            <person name="Mizubayashi T."/>
            <person name="Mukai Y."/>
            <person name="Nagasaki H."/>
            <person name="Nagata Y."/>
            <person name="Naito S."/>
            <person name="Nakashima M."/>
            <person name="Nakama Y."/>
            <person name="Nakamichi Y."/>
            <person name="Nakamura M."/>
            <person name="Meguro A."/>
            <person name="Negishi M."/>
            <person name="Ohta I."/>
            <person name="Ohta T."/>
            <person name="Okamoto M."/>
            <person name="Ono N."/>
            <person name="Saji S."/>
            <person name="Sakaguchi M."/>
            <person name="Sakai K."/>
            <person name="Shibata M."/>
            <person name="Shimokawa T."/>
            <person name="Song J."/>
            <person name="Takazaki Y."/>
            <person name="Terasawa K."/>
            <person name="Tsugane M."/>
            <person name="Tsuji K."/>
            <person name="Ueda S."/>
            <person name="Waki K."/>
            <person name="Yamagata H."/>
            <person name="Yamamoto M."/>
            <person name="Yamamoto S."/>
            <person name="Yamane H."/>
            <person name="Yoshiki S."/>
            <person name="Yoshihara R."/>
            <person name="Yukawa K."/>
            <person name="Zhong H."/>
            <person name="Yano M."/>
            <person name="Yuan Q."/>
            <person name="Ouyang S."/>
            <person name="Liu J."/>
            <person name="Jones K.M."/>
            <person name="Gansberger K."/>
            <person name="Moffat K."/>
            <person name="Hill J."/>
            <person name="Bera J."/>
            <person name="Fadrosh D."/>
            <person name="Jin S."/>
            <person name="Johri S."/>
            <person name="Kim M."/>
            <person name="Overton L."/>
            <person name="Reardon M."/>
            <person name="Tsitrin T."/>
            <person name="Vuong H."/>
            <person name="Weaver B."/>
            <person name="Ciecko A."/>
            <person name="Tallon L."/>
            <person name="Jackson J."/>
            <person name="Pai G."/>
            <person name="Aken S.V."/>
            <person name="Utterback T."/>
            <person name="Reidmuller S."/>
            <person name="Feldblyum T."/>
            <person name="Hsiao J."/>
            <person name="Zismann V."/>
            <person name="Iobst S."/>
            <person name="de Vazeille A.R."/>
            <person name="Buell C.R."/>
            <person name="Ying K."/>
            <person name="Li Y."/>
            <person name="Lu T."/>
            <person name="Huang Y."/>
            <person name="Zhao Q."/>
            <person name="Feng Q."/>
            <person name="Zhang L."/>
            <person name="Zhu J."/>
            <person name="Weng Q."/>
            <person name="Mu J."/>
            <person name="Lu Y."/>
            <person name="Fan D."/>
            <person name="Liu Y."/>
            <person name="Guan J."/>
            <person name="Zhang Y."/>
            <person name="Yu S."/>
            <person name="Liu X."/>
            <person name="Zhang Y."/>
            <person name="Hong G."/>
            <person name="Han B."/>
            <person name="Choisne N."/>
            <person name="Demange N."/>
            <person name="Orjeda G."/>
            <person name="Samain S."/>
            <person name="Cattolico L."/>
            <person name="Pelletier E."/>
            <person name="Couloux A."/>
            <person name="Segurens B."/>
            <person name="Wincker P."/>
            <person name="D'Hont A."/>
            <person name="Scarpelli C."/>
            <person name="Weissenbach J."/>
            <person name="Salanoubat M."/>
            <person name="Quetier F."/>
            <person name="Yu Y."/>
            <person name="Kim H.R."/>
            <person name="Rambo T."/>
            <person name="Currie J."/>
            <person name="Collura K."/>
            <person name="Luo M."/>
            <person name="Yang T."/>
            <person name="Ammiraju J.S.S."/>
            <person name="Engler F."/>
            <person name="Soderlund C."/>
            <person name="Wing R.A."/>
            <person name="Palmer L.E."/>
            <person name="de la Bastide M."/>
            <person name="Spiegel L."/>
            <person name="Nascimento L."/>
            <person name="Zutavern T."/>
            <person name="O'Shaughnessy A."/>
            <person name="Dike S."/>
            <person name="Dedhia N."/>
            <person name="Preston R."/>
            <person name="Balija V."/>
            <person name="McCombie W.R."/>
            <person name="Chow T."/>
            <person name="Chen H."/>
            <person name="Chung M."/>
            <person name="Chen C."/>
            <person name="Shaw J."/>
            <person name="Wu H."/>
            <person name="Hsiao K."/>
            <person name="Chao Y."/>
            <person name="Chu M."/>
            <person name="Cheng C."/>
            <person name="Hour A."/>
            <person name="Lee P."/>
            <person name="Lin S."/>
            <person name="Lin Y."/>
            <person name="Liou J."/>
            <person name="Liu S."/>
            <person name="Hsing Y."/>
            <person name="Raghuvanshi S."/>
            <person name="Mohanty A."/>
            <person name="Bharti A.K."/>
            <person name="Gaur A."/>
            <person name="Gupta V."/>
            <person name="Kumar D."/>
            <person name="Ravi V."/>
            <person name="Vij S."/>
            <person name="Kapur A."/>
            <person name="Khurana P."/>
            <person name="Khurana P."/>
            <person name="Khurana J.P."/>
            <person name="Tyagi A.K."/>
            <person name="Gaikwad K."/>
            <person name="Singh A."/>
            <person name="Dalal V."/>
            <person name="Srivastava S."/>
            <person name="Dixit A."/>
            <person name="Pal A.K."/>
            <person name="Ghazi I.A."/>
            <person name="Yadav M."/>
            <person name="Pandit A."/>
            <person name="Bhargava A."/>
            <person name="Sureshbabu K."/>
            <person name="Batra K."/>
            <person name="Sharma T.R."/>
            <person name="Mohapatra T."/>
            <person name="Singh N.K."/>
            <person name="Messing J."/>
            <person name="Nelson A.B."/>
            <person name="Fuks G."/>
            <person name="Kavchok S."/>
            <person name="Keizer G."/>
            <person name="Linton E."/>
            <person name="Llaca V."/>
            <person name="Song R."/>
            <person name="Tanyolac B."/>
            <person name="Young S."/>
            <person name="Ho-Il K."/>
            <person name="Hahn J.H."/>
            <person name="Sangsakoo G."/>
            <person name="Vanavichit A."/>
            <person name="de Mattos Luiz.A.T."/>
            <person name="Zimmer P.D."/>
            <person name="Malone G."/>
            <person name="Dellagostin O."/>
            <person name="de Oliveira A.C."/>
            <person name="Bevan M."/>
            <person name="Bancroft I."/>
            <person name="Minx P."/>
            <person name="Cordum H."/>
            <person name="Wilson R."/>
            <person name="Cheng Z."/>
            <person name="Jin W."/>
            <person name="Jiang J."/>
            <person name="Leong S.A."/>
            <person name="Iwama H."/>
            <person name="Gojobori T."/>
            <person name="Itoh T."/>
            <person name="Niimura Y."/>
            <person name="Fujii Y."/>
            <person name="Habara T."/>
            <person name="Sakai H."/>
            <person name="Sato Y."/>
            <person name="Wilson G."/>
            <person name="Kumar K."/>
            <person name="McCouch S."/>
            <person name="Juretic N."/>
            <person name="Hoen D."/>
            <person name="Wright S."/>
            <person name="Bruskiewich R."/>
            <person name="Bureau T."/>
            <person name="Miyao A."/>
            <person name="Hirochika H."/>
            <person name="Nishikawa T."/>
            <person name="Kadowaki K."/>
            <person name="Sugiura M."/>
            <person name="Burr B."/>
            <person name="Sasaki T."/>
        </authorList>
    </citation>
    <scope>NUCLEOTIDE SEQUENCE [LARGE SCALE GENOMIC DNA]</scope>
    <source>
        <strain evidence="4">cv. Nipponbare</strain>
    </source>
</reference>
<proteinExistence type="predicted"/>
<name>Q69KH9_ORYSJ</name>